<dbReference type="AlphaFoldDB" id="A0A7Z8D071"/>
<gene>
    <name evidence="3" type="ORF">CKN69_04375</name>
</gene>
<dbReference type="InterPro" id="IPR027994">
    <property type="entry name" value="WxL_dom"/>
</dbReference>
<protein>
    <submittedName>
        <fullName evidence="3">WxL domain-containing protein</fullName>
    </submittedName>
</protein>
<evidence type="ECO:0000313" key="4">
    <source>
        <dbReference type="Proteomes" id="UP000297938"/>
    </source>
</evidence>
<organism evidence="3 4">
    <name type="scientific">Carnobacterium divergens</name>
    <name type="common">Lactobacillus divergens</name>
    <dbReference type="NCBI Taxonomy" id="2748"/>
    <lineage>
        <taxon>Bacteria</taxon>
        <taxon>Bacillati</taxon>
        <taxon>Bacillota</taxon>
        <taxon>Bacilli</taxon>
        <taxon>Lactobacillales</taxon>
        <taxon>Carnobacteriaceae</taxon>
        <taxon>Carnobacterium</taxon>
    </lineage>
</organism>
<dbReference type="Pfam" id="PF13731">
    <property type="entry name" value="WxL"/>
    <property type="match status" value="1"/>
</dbReference>
<comment type="caution">
    <text evidence="3">The sequence shown here is derived from an EMBL/GenBank/DDBJ whole genome shotgun (WGS) entry which is preliminary data.</text>
</comment>
<name>A0A7Z8D071_CARDV</name>
<reference evidence="3 4" key="1">
    <citation type="journal article" date="2018" name="Int. J. Food Microbiol.">
        <title>Growth of Carnobacterium spp. isolated from chilled vacuum-packaged meat under relevant acidic conditions.</title>
        <authorList>
            <person name="Zhang P."/>
            <person name="Badoni M."/>
            <person name="Ganzle M."/>
            <person name="Yang X."/>
        </authorList>
    </citation>
    <scope>NUCLEOTIDE SEQUENCE [LARGE SCALE GENOMIC DNA]</scope>
    <source>
        <strain evidence="3 4">B2</strain>
    </source>
</reference>
<dbReference type="Proteomes" id="UP000297938">
    <property type="component" value="Unassembled WGS sequence"/>
</dbReference>
<sequence>MTLKKHTVSCLVIASLLLGTKAYAETLDTIEQKSATSNAYATFKEYEGPEGQYKLHISSLTDINFGSQMMEGDRKVYDAKFNQNEDHTFSATNIVTVDNRGTNAGWELKLSNTQFSTADESIAENARVLNGAKLSFHSADYSPLDGNTSKLPPSLVASSKVLLNNQTEVEAFVLDGSGTLAPIIIAEGEKIDENGHNIEGQLGEGIGTWMSEFGSTPKNVTATSENSAIKLEIPGSTKKSKNVVYNSVLTWELSDAP</sequence>
<evidence type="ECO:0000313" key="3">
    <source>
        <dbReference type="EMBL" id="TFJ28775.1"/>
    </source>
</evidence>
<proteinExistence type="predicted"/>
<dbReference type="RefSeq" id="WP_074402288.1">
    <property type="nucleotide sequence ID" value="NZ_CBCPJW010000004.1"/>
</dbReference>
<dbReference type="EMBL" id="NRPP01000007">
    <property type="protein sequence ID" value="TFJ28775.1"/>
    <property type="molecule type" value="Genomic_DNA"/>
</dbReference>
<accession>A0A7Z8D071</accession>
<feature type="chain" id="PRO_5030967465" evidence="1">
    <location>
        <begin position="25"/>
        <end position="257"/>
    </location>
</feature>
<feature type="domain" description="WxL" evidence="2">
    <location>
        <begin position="47"/>
        <end position="257"/>
    </location>
</feature>
<feature type="signal peptide" evidence="1">
    <location>
        <begin position="1"/>
        <end position="24"/>
    </location>
</feature>
<evidence type="ECO:0000259" key="2">
    <source>
        <dbReference type="Pfam" id="PF13731"/>
    </source>
</evidence>
<evidence type="ECO:0000256" key="1">
    <source>
        <dbReference type="SAM" id="SignalP"/>
    </source>
</evidence>
<keyword evidence="1" id="KW-0732">Signal</keyword>